<organism evidence="3 4">
    <name type="scientific">Prevotella melaninogenica</name>
    <dbReference type="NCBI Taxonomy" id="28132"/>
    <lineage>
        <taxon>Bacteria</taxon>
        <taxon>Pseudomonadati</taxon>
        <taxon>Bacteroidota</taxon>
        <taxon>Bacteroidia</taxon>
        <taxon>Bacteroidales</taxon>
        <taxon>Prevotellaceae</taxon>
        <taxon>Prevotella</taxon>
    </lineage>
</organism>
<dbReference type="Proteomes" id="UP000682195">
    <property type="component" value="Chromosome 1"/>
</dbReference>
<gene>
    <name evidence="3" type="ORF">J5A58_06395</name>
</gene>
<feature type="transmembrane region" description="Helical" evidence="1">
    <location>
        <begin position="305"/>
        <end position="325"/>
    </location>
</feature>
<keyword evidence="1" id="KW-0812">Transmembrane</keyword>
<accession>A0ABX7XND7</accession>
<reference evidence="3 4" key="1">
    <citation type="submission" date="2021-03" db="EMBL/GenBank/DDBJ databases">
        <title>Human Oral Microbial Genomes.</title>
        <authorList>
            <person name="Johnston C.D."/>
            <person name="Chen T."/>
            <person name="Dewhirst F.E."/>
        </authorList>
    </citation>
    <scope>NUCLEOTIDE SEQUENCE [LARGE SCALE GENOMIC DNA]</scope>
    <source>
        <strain evidence="3 4">F0054</strain>
    </source>
</reference>
<name>A0ABX7XND7_9BACT</name>
<evidence type="ECO:0000313" key="4">
    <source>
        <dbReference type="Proteomes" id="UP000682195"/>
    </source>
</evidence>
<feature type="transmembrane region" description="Helical" evidence="1">
    <location>
        <begin position="86"/>
        <end position="104"/>
    </location>
</feature>
<feature type="transmembrane region" description="Helical" evidence="1">
    <location>
        <begin position="7"/>
        <end position="23"/>
    </location>
</feature>
<dbReference type="InterPro" id="IPR002656">
    <property type="entry name" value="Acyl_transf_3_dom"/>
</dbReference>
<feature type="transmembrane region" description="Helical" evidence="1">
    <location>
        <begin position="187"/>
        <end position="206"/>
    </location>
</feature>
<evidence type="ECO:0000313" key="3">
    <source>
        <dbReference type="EMBL" id="QUB75159.1"/>
    </source>
</evidence>
<feature type="transmembrane region" description="Helical" evidence="1">
    <location>
        <begin position="131"/>
        <end position="148"/>
    </location>
</feature>
<evidence type="ECO:0000256" key="1">
    <source>
        <dbReference type="SAM" id="Phobius"/>
    </source>
</evidence>
<keyword evidence="1" id="KW-1133">Transmembrane helix</keyword>
<dbReference type="GO" id="GO:0016746">
    <property type="term" value="F:acyltransferase activity"/>
    <property type="evidence" value="ECO:0007669"/>
    <property type="project" value="UniProtKB-KW"/>
</dbReference>
<feature type="transmembrane region" description="Helical" evidence="1">
    <location>
        <begin position="43"/>
        <end position="65"/>
    </location>
</feature>
<dbReference type="RefSeq" id="WP_211807261.1">
    <property type="nucleotide sequence ID" value="NZ_CP072361.1"/>
</dbReference>
<keyword evidence="1" id="KW-0472">Membrane</keyword>
<dbReference type="EMBL" id="CP072361">
    <property type="protein sequence ID" value="QUB75159.1"/>
    <property type="molecule type" value="Genomic_DNA"/>
</dbReference>
<keyword evidence="3" id="KW-0012">Acyltransferase</keyword>
<proteinExistence type="predicted"/>
<feature type="transmembrane region" description="Helical" evidence="1">
    <location>
        <begin position="226"/>
        <end position="244"/>
    </location>
</feature>
<sequence length="337" mass="38932">MTKEQTTILKGVAILMMLFLHLFNGSNLTEVCEPLLFIGNTPLVHIISKACNPVGIFLMLSGYGLSYTYYRGKLSINGQERRLLKLYIHYWIILLIFVSIGSFIKPEKYPGSFSNIILNFTSISNSYNSETWFLFPYALLSLTSVWIFRCIDKLGCVKSIIITWVLYMISCYITSRYIAVNKLYTEWYAYVITYFNVLFSFVIGAVFHRQVEKGKGYISFLHTHKIATFAILITLVVINCFISSAATAYIFEFSYIFLLLHLSFNGIAKRFLMAMGKQSMVMWLTHSFFCYHLFHDFIYGFKYPLVIYIALIVISYVVSLPISYLSKAVIQRVAFLK</sequence>
<feature type="domain" description="Acyltransferase 3" evidence="2">
    <location>
        <begin position="8"/>
        <end position="323"/>
    </location>
</feature>
<feature type="transmembrane region" description="Helical" evidence="1">
    <location>
        <begin position="155"/>
        <end position="175"/>
    </location>
</feature>
<dbReference type="Pfam" id="PF01757">
    <property type="entry name" value="Acyl_transf_3"/>
    <property type="match status" value="1"/>
</dbReference>
<evidence type="ECO:0000259" key="2">
    <source>
        <dbReference type="Pfam" id="PF01757"/>
    </source>
</evidence>
<keyword evidence="4" id="KW-1185">Reference proteome</keyword>
<protein>
    <submittedName>
        <fullName evidence="3">Acyltransferase</fullName>
    </submittedName>
</protein>
<keyword evidence="3" id="KW-0808">Transferase</keyword>